<feature type="transmembrane region" description="Helical" evidence="1">
    <location>
        <begin position="33"/>
        <end position="51"/>
    </location>
</feature>
<name>A0A495VDG1_9GAMM</name>
<dbReference type="RefSeq" id="WP_170164825.1">
    <property type="nucleotide sequence ID" value="NZ_RBXL01000001.1"/>
</dbReference>
<keyword evidence="1" id="KW-0472">Membrane</keyword>
<organism evidence="2 3">
    <name type="scientific">Thiocapsa rosea</name>
    <dbReference type="NCBI Taxonomy" id="69360"/>
    <lineage>
        <taxon>Bacteria</taxon>
        <taxon>Pseudomonadati</taxon>
        <taxon>Pseudomonadota</taxon>
        <taxon>Gammaproteobacteria</taxon>
        <taxon>Chromatiales</taxon>
        <taxon>Chromatiaceae</taxon>
        <taxon>Thiocapsa</taxon>
    </lineage>
</organism>
<accession>A0A495VDG1</accession>
<evidence type="ECO:0000313" key="2">
    <source>
        <dbReference type="EMBL" id="RKT46427.1"/>
    </source>
</evidence>
<keyword evidence="3" id="KW-1185">Reference proteome</keyword>
<protein>
    <submittedName>
        <fullName evidence="2">Uncharacterized protein</fullName>
    </submittedName>
</protein>
<keyword evidence="1" id="KW-0812">Transmembrane</keyword>
<keyword evidence="1" id="KW-1133">Transmembrane helix</keyword>
<gene>
    <name evidence="2" type="ORF">BDD21_3940</name>
</gene>
<evidence type="ECO:0000313" key="3">
    <source>
        <dbReference type="Proteomes" id="UP000274556"/>
    </source>
</evidence>
<dbReference type="EMBL" id="RBXL01000001">
    <property type="protein sequence ID" value="RKT46427.1"/>
    <property type="molecule type" value="Genomic_DNA"/>
</dbReference>
<sequence>MMPLILSLITATLFLILAGATYGAEALLSKAWIPMVFWGLLGSGVTVYILSEQAKQ</sequence>
<proteinExistence type="predicted"/>
<dbReference type="AlphaFoldDB" id="A0A495VDG1"/>
<reference evidence="2 3" key="1">
    <citation type="submission" date="2018-10" db="EMBL/GenBank/DDBJ databases">
        <title>Genomic Encyclopedia of Archaeal and Bacterial Type Strains, Phase II (KMG-II): from individual species to whole genera.</title>
        <authorList>
            <person name="Goeker M."/>
        </authorList>
    </citation>
    <scope>NUCLEOTIDE SEQUENCE [LARGE SCALE GENOMIC DNA]</scope>
    <source>
        <strain evidence="2 3">DSM 235</strain>
    </source>
</reference>
<evidence type="ECO:0000256" key="1">
    <source>
        <dbReference type="SAM" id="Phobius"/>
    </source>
</evidence>
<comment type="caution">
    <text evidence="2">The sequence shown here is derived from an EMBL/GenBank/DDBJ whole genome shotgun (WGS) entry which is preliminary data.</text>
</comment>
<dbReference type="Proteomes" id="UP000274556">
    <property type="component" value="Unassembled WGS sequence"/>
</dbReference>